<reference evidence="10" key="1">
    <citation type="journal article" date="2013" name="Genome Announc.">
        <title>Draft genome sequence of the grapevine dieback fungus Eutypa lata UCR-EL1.</title>
        <authorList>
            <person name="Blanco-Ulate B."/>
            <person name="Rolshausen P.E."/>
            <person name="Cantu D."/>
        </authorList>
    </citation>
    <scope>NUCLEOTIDE SEQUENCE [LARGE SCALE GENOMIC DNA]</scope>
    <source>
        <strain evidence="10">UCR-EL1</strain>
    </source>
</reference>
<keyword evidence="6" id="KW-0325">Glycoprotein</keyword>
<dbReference type="eggNOG" id="KOG0254">
    <property type="taxonomic scope" value="Eukaryota"/>
</dbReference>
<dbReference type="GO" id="GO:0022857">
    <property type="term" value="F:transmembrane transporter activity"/>
    <property type="evidence" value="ECO:0007669"/>
    <property type="project" value="TreeGrafter"/>
</dbReference>
<comment type="subcellular location">
    <subcellularLocation>
        <location evidence="1">Membrane</location>
        <topology evidence="1">Multi-pass membrane protein</topology>
    </subcellularLocation>
</comment>
<dbReference type="GO" id="GO:0005886">
    <property type="term" value="C:plasma membrane"/>
    <property type="evidence" value="ECO:0007669"/>
    <property type="project" value="TreeGrafter"/>
</dbReference>
<dbReference type="EMBL" id="KB706647">
    <property type="protein sequence ID" value="EMR66452.1"/>
    <property type="molecule type" value="Genomic_DNA"/>
</dbReference>
<keyword evidence="4 8" id="KW-1133">Transmembrane helix</keyword>
<feature type="region of interest" description="Disordered" evidence="7">
    <location>
        <begin position="164"/>
        <end position="186"/>
    </location>
</feature>
<feature type="transmembrane region" description="Helical" evidence="8">
    <location>
        <begin position="129"/>
        <end position="147"/>
    </location>
</feature>
<proteinExistence type="predicted"/>
<evidence type="ECO:0000256" key="7">
    <source>
        <dbReference type="SAM" id="MobiDB-lite"/>
    </source>
</evidence>
<keyword evidence="10" id="KW-1185">Reference proteome</keyword>
<keyword evidence="5 8" id="KW-0472">Membrane</keyword>
<evidence type="ECO:0000256" key="6">
    <source>
        <dbReference type="ARBA" id="ARBA00023180"/>
    </source>
</evidence>
<evidence type="ECO:0000313" key="9">
    <source>
        <dbReference type="EMBL" id="EMR66452.1"/>
    </source>
</evidence>
<dbReference type="OrthoDB" id="10021397at2759"/>
<evidence type="ECO:0000256" key="8">
    <source>
        <dbReference type="SAM" id="Phobius"/>
    </source>
</evidence>
<dbReference type="Gene3D" id="1.20.1250.20">
    <property type="entry name" value="MFS general substrate transporter like domains"/>
    <property type="match status" value="1"/>
</dbReference>
<sequence length="186" mass="19197">MVSGLILTKTGRYRPLHLAGYALMTLGAGLFTLLDKNASLAVYVIVQIVAGLGSGLALTTLLPATQAALSERDTASSTVTWTFVRSSGTVWGVAVPSAIFNTRASAAAGTAAAGRIEDAAARAMMADGLVWIVAAVIAGFSFFVVFVEKEIKLRDDLETEFGLKGGEVDGGREEEGGKGSEKGIVG</sequence>
<dbReference type="AlphaFoldDB" id="M7SQF7"/>
<accession>M7SQF7</accession>
<evidence type="ECO:0000256" key="4">
    <source>
        <dbReference type="ARBA" id="ARBA00022989"/>
    </source>
</evidence>
<feature type="transmembrane region" description="Helical" evidence="8">
    <location>
        <begin position="16"/>
        <end position="34"/>
    </location>
</feature>
<gene>
    <name evidence="9" type="ORF">UCREL1_6549</name>
</gene>
<protein>
    <submittedName>
        <fullName evidence="9">Putative major facilitator superfamily protein</fullName>
    </submittedName>
</protein>
<feature type="transmembrane region" description="Helical" evidence="8">
    <location>
        <begin position="40"/>
        <end position="62"/>
    </location>
</feature>
<dbReference type="OMA" id="AIFANRV"/>
<keyword evidence="2" id="KW-0813">Transport</keyword>
<dbReference type="PANTHER" id="PTHR23501">
    <property type="entry name" value="MAJOR FACILITATOR SUPERFAMILY"/>
    <property type="match status" value="1"/>
</dbReference>
<evidence type="ECO:0000256" key="3">
    <source>
        <dbReference type="ARBA" id="ARBA00022692"/>
    </source>
</evidence>
<evidence type="ECO:0000256" key="5">
    <source>
        <dbReference type="ARBA" id="ARBA00023136"/>
    </source>
</evidence>
<evidence type="ECO:0000313" key="10">
    <source>
        <dbReference type="Proteomes" id="UP000012174"/>
    </source>
</evidence>
<dbReference type="InterPro" id="IPR036259">
    <property type="entry name" value="MFS_trans_sf"/>
</dbReference>
<name>M7SQF7_EUTLA</name>
<organism evidence="9 10">
    <name type="scientific">Eutypa lata (strain UCR-EL1)</name>
    <name type="common">Grapevine dieback disease fungus</name>
    <name type="synonym">Eutypa armeniacae</name>
    <dbReference type="NCBI Taxonomy" id="1287681"/>
    <lineage>
        <taxon>Eukaryota</taxon>
        <taxon>Fungi</taxon>
        <taxon>Dikarya</taxon>
        <taxon>Ascomycota</taxon>
        <taxon>Pezizomycotina</taxon>
        <taxon>Sordariomycetes</taxon>
        <taxon>Xylariomycetidae</taxon>
        <taxon>Xylariales</taxon>
        <taxon>Diatrypaceae</taxon>
        <taxon>Eutypa</taxon>
    </lineage>
</organism>
<evidence type="ECO:0000256" key="2">
    <source>
        <dbReference type="ARBA" id="ARBA00022448"/>
    </source>
</evidence>
<dbReference type="KEGG" id="ela:UCREL1_6549"/>
<dbReference type="PANTHER" id="PTHR23501:SF187">
    <property type="entry name" value="MAJOR FACILITATOR SUPERFAMILY (MFS) PROFILE DOMAIN-CONTAINING PROTEIN"/>
    <property type="match status" value="1"/>
</dbReference>
<keyword evidence="3 8" id="KW-0812">Transmembrane</keyword>
<dbReference type="SUPFAM" id="SSF103473">
    <property type="entry name" value="MFS general substrate transporter"/>
    <property type="match status" value="1"/>
</dbReference>
<feature type="compositionally biased region" description="Basic and acidic residues" evidence="7">
    <location>
        <begin position="166"/>
        <end position="186"/>
    </location>
</feature>
<dbReference type="Proteomes" id="UP000012174">
    <property type="component" value="Unassembled WGS sequence"/>
</dbReference>
<dbReference type="HOGENOM" id="CLU_092102_0_0_1"/>
<evidence type="ECO:0000256" key="1">
    <source>
        <dbReference type="ARBA" id="ARBA00004141"/>
    </source>
</evidence>